<proteinExistence type="predicted"/>
<dbReference type="GeneID" id="36525498"/>
<dbReference type="Proteomes" id="UP000234585">
    <property type="component" value="Unassembled WGS sequence"/>
</dbReference>
<evidence type="ECO:0000313" key="2">
    <source>
        <dbReference type="EMBL" id="PLB39074.1"/>
    </source>
</evidence>
<protein>
    <submittedName>
        <fullName evidence="2">Uncharacterized protein</fullName>
    </submittedName>
</protein>
<organism evidence="2 3">
    <name type="scientific">Aspergillus candidus</name>
    <dbReference type="NCBI Taxonomy" id="41067"/>
    <lineage>
        <taxon>Eukaryota</taxon>
        <taxon>Fungi</taxon>
        <taxon>Dikarya</taxon>
        <taxon>Ascomycota</taxon>
        <taxon>Pezizomycotina</taxon>
        <taxon>Eurotiomycetes</taxon>
        <taxon>Eurotiomycetidae</taxon>
        <taxon>Eurotiales</taxon>
        <taxon>Aspergillaceae</taxon>
        <taxon>Aspergillus</taxon>
        <taxon>Aspergillus subgen. Circumdati</taxon>
    </lineage>
</organism>
<keyword evidence="3" id="KW-1185">Reference proteome</keyword>
<evidence type="ECO:0000313" key="3">
    <source>
        <dbReference type="Proteomes" id="UP000234585"/>
    </source>
</evidence>
<feature type="transmembrane region" description="Helical" evidence="1">
    <location>
        <begin position="15"/>
        <end position="32"/>
    </location>
</feature>
<keyword evidence="1" id="KW-0472">Membrane</keyword>
<keyword evidence="1" id="KW-1133">Transmembrane helix</keyword>
<evidence type="ECO:0000256" key="1">
    <source>
        <dbReference type="SAM" id="Phobius"/>
    </source>
</evidence>
<accession>A0A2I2FEK8</accession>
<reference evidence="2 3" key="1">
    <citation type="submission" date="2017-12" db="EMBL/GenBank/DDBJ databases">
        <authorList>
            <consortium name="DOE Joint Genome Institute"/>
            <person name="Haridas S."/>
            <person name="Kjaerbolling I."/>
            <person name="Vesth T.C."/>
            <person name="Frisvad J.C."/>
            <person name="Nybo J.L."/>
            <person name="Theobald S."/>
            <person name="Kuo A."/>
            <person name="Bowyer P."/>
            <person name="Matsuda Y."/>
            <person name="Mondo S."/>
            <person name="Lyhne E.K."/>
            <person name="Kogle M.E."/>
            <person name="Clum A."/>
            <person name="Lipzen A."/>
            <person name="Salamov A."/>
            <person name="Ngan C.Y."/>
            <person name="Daum C."/>
            <person name="Chiniquy J."/>
            <person name="Barry K."/>
            <person name="LaButti K."/>
            <person name="Simmons B.A."/>
            <person name="Magnuson J.K."/>
            <person name="Mortensen U.H."/>
            <person name="Larsen T.O."/>
            <person name="Grigoriev I.V."/>
            <person name="Baker S.E."/>
            <person name="Andersen M.R."/>
            <person name="Nordberg H.P."/>
            <person name="Cantor M.N."/>
            <person name="Hua S.X."/>
        </authorList>
    </citation>
    <scope>NUCLEOTIDE SEQUENCE [LARGE SCALE GENOMIC DNA]</scope>
    <source>
        <strain evidence="2 3">CBS 102.13</strain>
    </source>
</reference>
<dbReference type="RefSeq" id="XP_024673086.1">
    <property type="nucleotide sequence ID" value="XM_024818338.1"/>
</dbReference>
<keyword evidence="1" id="KW-0812">Transmembrane</keyword>
<sequence>MVSYSPLILSLSDEYFYPIFYSLFFILASITNQTTTASLFCPSPLSSTITL</sequence>
<gene>
    <name evidence="2" type="ORF">BDW47DRAFT_16021</name>
</gene>
<dbReference type="EMBL" id="KZ559131">
    <property type="protein sequence ID" value="PLB39074.1"/>
    <property type="molecule type" value="Genomic_DNA"/>
</dbReference>
<dbReference type="AlphaFoldDB" id="A0A2I2FEK8"/>
<name>A0A2I2FEK8_ASPCN</name>